<sequence length="45" mass="5366">MRGSRIRTATKWSYLRLSIWLSHVFPCAVTWRMRTSSISTVHSLW</sequence>
<reference evidence="1 2" key="1">
    <citation type="journal article" date="2010" name="Stand. Genomic Sci.">
        <title>Complete genome sequence of Olsenella uli type strain (VPI D76D-27C).</title>
        <authorList>
            <person name="Goker M."/>
            <person name="Held B."/>
            <person name="Lucas S."/>
            <person name="Nolan M."/>
            <person name="Yasawong M."/>
            <person name="Glavina Del Rio T."/>
            <person name="Tice H."/>
            <person name="Cheng J.F."/>
            <person name="Bruce D."/>
            <person name="Detter J.C."/>
            <person name="Tapia R."/>
            <person name="Han C."/>
            <person name="Goodwin L."/>
            <person name="Pitluck S."/>
            <person name="Liolios K."/>
            <person name="Ivanova N."/>
            <person name="Mavromatis K."/>
            <person name="Mikhailova N."/>
            <person name="Pati A."/>
            <person name="Chen A."/>
            <person name="Palaniappan K."/>
            <person name="Land M."/>
            <person name="Hauser L."/>
            <person name="Chang Y.J."/>
            <person name="Jeffries C.D."/>
            <person name="Rohde M."/>
            <person name="Sikorski J."/>
            <person name="Pukall R."/>
            <person name="Woyke T."/>
            <person name="Bristow J."/>
            <person name="Eisen J.A."/>
            <person name="Markowitz V."/>
            <person name="Hugenholtz P."/>
            <person name="Kyrpides N.C."/>
            <person name="Klenk H.P."/>
            <person name="Lapidus A."/>
        </authorList>
    </citation>
    <scope>NUCLEOTIDE SEQUENCE [LARGE SCALE GENOMIC DNA]</scope>
    <source>
        <strain evidence="2">ATCC 49627 / DSM 7084 / CIP 109912 / JCM 12494 / NCIMB 702895 / VPI D76D-27C</strain>
    </source>
</reference>
<accession>E1QVZ0</accession>
<evidence type="ECO:0000313" key="2">
    <source>
        <dbReference type="Proteomes" id="UP000000333"/>
    </source>
</evidence>
<dbReference type="HOGENOM" id="CLU_3202742_0_0_11"/>
<gene>
    <name evidence="1" type="ordered locus">Olsu_1184</name>
</gene>
<name>E1QVZ0_OLSUV</name>
<dbReference type="AlphaFoldDB" id="E1QVZ0"/>
<dbReference type="Proteomes" id="UP000000333">
    <property type="component" value="Chromosome"/>
</dbReference>
<keyword evidence="2" id="KW-1185">Reference proteome</keyword>
<dbReference type="KEGG" id="ols:Olsu_1184"/>
<evidence type="ECO:0000313" key="1">
    <source>
        <dbReference type="EMBL" id="ADK68293.1"/>
    </source>
</evidence>
<protein>
    <submittedName>
        <fullName evidence="1">Uncharacterized protein</fullName>
    </submittedName>
</protein>
<organism evidence="1 2">
    <name type="scientific">Olsenella uli (strain ATCC 49627 / DSM 7084 / CCUG 31166 / CIP 109912 / JCM 12494 / LMG 11480 / NCIMB 702895 / VPI D76D-27C)</name>
    <name type="common">Lactobacillus uli</name>
    <dbReference type="NCBI Taxonomy" id="633147"/>
    <lineage>
        <taxon>Bacteria</taxon>
        <taxon>Bacillati</taxon>
        <taxon>Actinomycetota</taxon>
        <taxon>Coriobacteriia</taxon>
        <taxon>Coriobacteriales</taxon>
        <taxon>Atopobiaceae</taxon>
        <taxon>Olsenella</taxon>
    </lineage>
</organism>
<proteinExistence type="predicted"/>
<dbReference type="EMBL" id="CP002106">
    <property type="protein sequence ID" value="ADK68293.1"/>
    <property type="molecule type" value="Genomic_DNA"/>
</dbReference>